<dbReference type="GO" id="GO:0046464">
    <property type="term" value="P:acylglycerol catabolic process"/>
    <property type="evidence" value="ECO:0007669"/>
    <property type="project" value="TreeGrafter"/>
</dbReference>
<dbReference type="InterPro" id="IPR050266">
    <property type="entry name" value="AB_hydrolase_sf"/>
</dbReference>
<feature type="domain" description="AB hydrolase-1" evidence="1">
    <location>
        <begin position="33"/>
        <end position="281"/>
    </location>
</feature>
<sequence length="306" mass="34788">MINLQEWRRGGSTFEYRGWPVFTRTGGNPDGEALVLIHGFPTSSWDWNKIWPELARHYLLYTIDMLGFGDSAKPRDFSYQIADQAELIETWLTAQGVGDYHILAHDYGDTVAQELMARDRERLNVTRADDSNLRIRSVCLLNGGLFPETHKPVLIQKLLLSPIGAMVARLFSKQKLAANLHKICGPNTPPSASDLDGFWELVQNNDGVGVMHRLIHYMPQRRRHRARWVGSLCNEWMPVKLIDGTLDPISGAHMVARYRQLVPNANVTELTEVGHYPQTEAPEQVLRAYLAFRTQIEEPEPMMVSS</sequence>
<dbReference type="EMBL" id="FNQO01000002">
    <property type="protein sequence ID" value="SEA11471.1"/>
    <property type="molecule type" value="Genomic_DNA"/>
</dbReference>
<dbReference type="GO" id="GO:0016020">
    <property type="term" value="C:membrane"/>
    <property type="evidence" value="ECO:0007669"/>
    <property type="project" value="TreeGrafter"/>
</dbReference>
<dbReference type="InterPro" id="IPR029058">
    <property type="entry name" value="AB_hydrolase_fold"/>
</dbReference>
<dbReference type="Gene3D" id="3.40.50.1820">
    <property type="entry name" value="alpha/beta hydrolase"/>
    <property type="match status" value="1"/>
</dbReference>
<dbReference type="OrthoDB" id="334507at2"/>
<gene>
    <name evidence="2" type="ORF">SAMN05216562_1795</name>
</gene>
<accession>A0A1H3YJT9</accession>
<reference evidence="3" key="1">
    <citation type="submission" date="2016-10" db="EMBL/GenBank/DDBJ databases">
        <authorList>
            <person name="Varghese N."/>
            <person name="Submissions S."/>
        </authorList>
    </citation>
    <scope>NUCLEOTIDE SEQUENCE [LARGE SCALE GENOMIC DNA]</scope>
    <source>
        <strain evidence="3">CGMCC 1.10657</strain>
    </source>
</reference>
<keyword evidence="3" id="KW-1185">Reference proteome</keyword>
<protein>
    <submittedName>
        <fullName evidence="2">Pimeloyl-ACP methyl ester carboxylesterase</fullName>
    </submittedName>
</protein>
<dbReference type="PRINTS" id="PR00412">
    <property type="entry name" value="EPOXHYDRLASE"/>
</dbReference>
<evidence type="ECO:0000313" key="2">
    <source>
        <dbReference type="EMBL" id="SEA11471.1"/>
    </source>
</evidence>
<dbReference type="Pfam" id="PF00561">
    <property type="entry name" value="Abhydrolase_1"/>
    <property type="match status" value="1"/>
</dbReference>
<name>A0A1H3YJT9_9GAMM</name>
<dbReference type="PANTHER" id="PTHR43798">
    <property type="entry name" value="MONOACYLGLYCEROL LIPASE"/>
    <property type="match status" value="1"/>
</dbReference>
<dbReference type="SUPFAM" id="SSF53474">
    <property type="entry name" value="alpha/beta-Hydrolases"/>
    <property type="match status" value="1"/>
</dbReference>
<dbReference type="InterPro" id="IPR000639">
    <property type="entry name" value="Epox_hydrolase-like"/>
</dbReference>
<dbReference type="GO" id="GO:0047372">
    <property type="term" value="F:monoacylglycerol lipase activity"/>
    <property type="evidence" value="ECO:0007669"/>
    <property type="project" value="TreeGrafter"/>
</dbReference>
<dbReference type="AlphaFoldDB" id="A0A1H3YJT9"/>
<evidence type="ECO:0000259" key="1">
    <source>
        <dbReference type="Pfam" id="PF00561"/>
    </source>
</evidence>
<dbReference type="PANTHER" id="PTHR43798:SF33">
    <property type="entry name" value="HYDROLASE, PUTATIVE (AFU_ORTHOLOGUE AFUA_2G14860)-RELATED"/>
    <property type="match status" value="1"/>
</dbReference>
<dbReference type="InterPro" id="IPR000073">
    <property type="entry name" value="AB_hydrolase_1"/>
</dbReference>
<organism evidence="2 3">
    <name type="scientific">Microbulbifer marinus</name>
    <dbReference type="NCBI Taxonomy" id="658218"/>
    <lineage>
        <taxon>Bacteria</taxon>
        <taxon>Pseudomonadati</taxon>
        <taxon>Pseudomonadota</taxon>
        <taxon>Gammaproteobacteria</taxon>
        <taxon>Cellvibrionales</taxon>
        <taxon>Microbulbiferaceae</taxon>
        <taxon>Microbulbifer</taxon>
    </lineage>
</organism>
<evidence type="ECO:0000313" key="3">
    <source>
        <dbReference type="Proteomes" id="UP000198658"/>
    </source>
</evidence>
<dbReference type="RefSeq" id="WP_091387401.1">
    <property type="nucleotide sequence ID" value="NZ_FNQO01000002.1"/>
</dbReference>
<dbReference type="Proteomes" id="UP000198658">
    <property type="component" value="Unassembled WGS sequence"/>
</dbReference>
<dbReference type="STRING" id="658218.SAMN05216562_1795"/>
<proteinExistence type="predicted"/>